<proteinExistence type="predicted"/>
<dbReference type="EMBL" id="HACG01003041">
    <property type="protein sequence ID" value="CEK49906.1"/>
    <property type="molecule type" value="Transcribed_RNA"/>
</dbReference>
<accession>A0A0B6Y266</accession>
<organism evidence="1">
    <name type="scientific">Arion vulgaris</name>
    <dbReference type="NCBI Taxonomy" id="1028688"/>
    <lineage>
        <taxon>Eukaryota</taxon>
        <taxon>Metazoa</taxon>
        <taxon>Spiralia</taxon>
        <taxon>Lophotrochozoa</taxon>
        <taxon>Mollusca</taxon>
        <taxon>Gastropoda</taxon>
        <taxon>Heterobranchia</taxon>
        <taxon>Euthyneura</taxon>
        <taxon>Panpulmonata</taxon>
        <taxon>Eupulmonata</taxon>
        <taxon>Stylommatophora</taxon>
        <taxon>Helicina</taxon>
        <taxon>Arionoidea</taxon>
        <taxon>Arionidae</taxon>
        <taxon>Arion</taxon>
    </lineage>
</organism>
<gene>
    <name evidence="1" type="primary">ORF9243</name>
</gene>
<protein>
    <submittedName>
        <fullName evidence="1">Uncharacterized protein</fullName>
    </submittedName>
</protein>
<evidence type="ECO:0000313" key="1">
    <source>
        <dbReference type="EMBL" id="CEK49906.1"/>
    </source>
</evidence>
<feature type="non-terminal residue" evidence="1">
    <location>
        <position position="86"/>
    </location>
</feature>
<name>A0A0B6Y266_9EUPU</name>
<dbReference type="AlphaFoldDB" id="A0A0B6Y266"/>
<sequence>MSGSILENVIKKAKDTSQEEFDSLCSTIDELIVNPEKAAECCGLIRQLFLTLQASEVGAEPRIPSSLVSSILQYASSSQRQKTSGV</sequence>
<reference evidence="1" key="1">
    <citation type="submission" date="2014-12" db="EMBL/GenBank/DDBJ databases">
        <title>Insight into the proteome of Arion vulgaris.</title>
        <authorList>
            <person name="Aradska J."/>
            <person name="Bulat T."/>
            <person name="Smidak R."/>
            <person name="Sarate P."/>
            <person name="Gangsoo J."/>
            <person name="Sialana F."/>
            <person name="Bilban M."/>
            <person name="Lubec G."/>
        </authorList>
    </citation>
    <scope>NUCLEOTIDE SEQUENCE</scope>
    <source>
        <tissue evidence="1">Skin</tissue>
    </source>
</reference>